<evidence type="ECO:0000313" key="1">
    <source>
        <dbReference type="EMBL" id="QNE37849.1"/>
    </source>
</evidence>
<evidence type="ECO:0000313" key="2">
    <source>
        <dbReference type="Proteomes" id="UP000515511"/>
    </source>
</evidence>
<dbReference type="Proteomes" id="UP000515511">
    <property type="component" value="Chromosome"/>
</dbReference>
<organism evidence="1 2">
    <name type="scientific">Leifsonia shinshuensis</name>
    <dbReference type="NCBI Taxonomy" id="150026"/>
    <lineage>
        <taxon>Bacteria</taxon>
        <taxon>Bacillati</taxon>
        <taxon>Actinomycetota</taxon>
        <taxon>Actinomycetes</taxon>
        <taxon>Micrococcales</taxon>
        <taxon>Microbacteriaceae</taxon>
        <taxon>Leifsonia</taxon>
    </lineage>
</organism>
<reference evidence="2" key="1">
    <citation type="submission" date="2019-09" db="EMBL/GenBank/DDBJ databases">
        <title>Antimicrobial potential of Antarctic Bacteria.</title>
        <authorList>
            <person name="Benaud N."/>
            <person name="Edwards R.J."/>
            <person name="Ferrari B.C."/>
        </authorList>
    </citation>
    <scope>NUCLEOTIDE SEQUENCE [LARGE SCALE GENOMIC DNA]</scope>
    <source>
        <strain evidence="2">INR9</strain>
    </source>
</reference>
<dbReference type="AlphaFoldDB" id="A0A7G6YH84"/>
<dbReference type="EMBL" id="CP043641">
    <property type="protein sequence ID" value="QNE37849.1"/>
    <property type="molecule type" value="Genomic_DNA"/>
</dbReference>
<gene>
    <name evidence="1" type="ORF">F1C12_20345</name>
</gene>
<proteinExistence type="predicted"/>
<name>A0A7G6YH84_9MICO</name>
<accession>A0A7G6YH84</accession>
<sequence length="138" mass="15760">MNNVVSLRMDLRHGDELLEIIDDTVDDFRRALVSNGYYTTGPMVFRGLPDSREFTIMTTLGNRVNLVGAEGTGFEFRERIDLDTKFFYRHVDVEEPVPYAEIAEAVTAAGFRVETIYHVILDVYGDTMLDLYVEAEKP</sequence>
<dbReference type="KEGG" id="lse:F1C12_20345"/>
<protein>
    <submittedName>
        <fullName evidence="1">Uncharacterized protein</fullName>
    </submittedName>
</protein>